<sequence length="340" mass="37209">MRSFGSDNNSSVHPKIMEALAAANADHAPGYGDDIWTRQAASDVSGLFDGEVMPFFVYNGTGSNMFALQLLTRPYHSILCAETAHIAVDECNAPGKFTGCMIRPVASPDGKLTPELLAPYLTGFGFEHHSQPGALYVSECTELGTVYTPQELKRLVDFVHGYGLKVHLDGARIANAAAALGVSIKEISQDCGVDTMTLGGTKNGLMFGECVVVFDKSLFDEARYVRKQSGQLASKMRYISAQFSAYLTDGLWLECARHANRMASVLAGRLSEISGIRLTQKVESNQIFLTMPKDASGRLLEEYFFYYWNEEAGEVRFVTSFDTTAEDVEALVAAVKRVMD</sequence>
<evidence type="ECO:0000313" key="6">
    <source>
        <dbReference type="Proteomes" id="UP000823604"/>
    </source>
</evidence>
<evidence type="ECO:0000313" key="5">
    <source>
        <dbReference type="EMBL" id="MBO8472334.1"/>
    </source>
</evidence>
<dbReference type="GO" id="GO:0016829">
    <property type="term" value="F:lyase activity"/>
    <property type="evidence" value="ECO:0007669"/>
    <property type="project" value="InterPro"/>
</dbReference>
<proteinExistence type="inferred from homology"/>
<evidence type="ECO:0000259" key="4">
    <source>
        <dbReference type="Pfam" id="PF01212"/>
    </source>
</evidence>
<dbReference type="Proteomes" id="UP000823604">
    <property type="component" value="Unassembled WGS sequence"/>
</dbReference>
<comment type="similarity">
    <text evidence="2">Belongs to the threonine aldolase family.</text>
</comment>
<organism evidence="5 6">
    <name type="scientific">Candidatus Merdivivens pullicola</name>
    <dbReference type="NCBI Taxonomy" id="2840872"/>
    <lineage>
        <taxon>Bacteria</taxon>
        <taxon>Pseudomonadati</taxon>
        <taxon>Bacteroidota</taxon>
        <taxon>Bacteroidia</taxon>
        <taxon>Bacteroidales</taxon>
        <taxon>Muribaculaceae</taxon>
        <taxon>Muribaculaceae incertae sedis</taxon>
        <taxon>Candidatus Merdivivens</taxon>
    </lineage>
</organism>
<keyword evidence="3" id="KW-0663">Pyridoxal phosphate</keyword>
<dbReference type="EMBL" id="JADIMA010000016">
    <property type="protein sequence ID" value="MBO8472334.1"/>
    <property type="molecule type" value="Genomic_DNA"/>
</dbReference>
<protein>
    <submittedName>
        <fullName evidence="5">Threonine aldolase</fullName>
    </submittedName>
</protein>
<feature type="domain" description="Aromatic amino acid beta-eliminating lyase/threonine aldolase" evidence="4">
    <location>
        <begin position="4"/>
        <end position="289"/>
    </location>
</feature>
<dbReference type="PANTHER" id="PTHR48097:SF5">
    <property type="entry name" value="LOW SPECIFICITY L-THREONINE ALDOLASE"/>
    <property type="match status" value="1"/>
</dbReference>
<dbReference type="SUPFAM" id="SSF53383">
    <property type="entry name" value="PLP-dependent transferases"/>
    <property type="match status" value="1"/>
</dbReference>
<evidence type="ECO:0000256" key="3">
    <source>
        <dbReference type="ARBA" id="ARBA00022898"/>
    </source>
</evidence>
<dbReference type="Gene3D" id="3.40.640.10">
    <property type="entry name" value="Type I PLP-dependent aspartate aminotransferase-like (Major domain)"/>
    <property type="match status" value="1"/>
</dbReference>
<dbReference type="GO" id="GO:0006520">
    <property type="term" value="P:amino acid metabolic process"/>
    <property type="evidence" value="ECO:0007669"/>
    <property type="project" value="InterPro"/>
</dbReference>
<dbReference type="AlphaFoldDB" id="A0A9D9IGH9"/>
<gene>
    <name evidence="5" type="ORF">IAB81_01715</name>
</gene>
<accession>A0A9D9IGH9</accession>
<dbReference type="InterPro" id="IPR015424">
    <property type="entry name" value="PyrdxlP-dep_Trfase"/>
</dbReference>
<dbReference type="Pfam" id="PF01212">
    <property type="entry name" value="Beta_elim_lyase"/>
    <property type="match status" value="1"/>
</dbReference>
<dbReference type="InterPro" id="IPR015422">
    <property type="entry name" value="PyrdxlP-dep_Trfase_small"/>
</dbReference>
<name>A0A9D9IGH9_9BACT</name>
<evidence type="ECO:0000256" key="2">
    <source>
        <dbReference type="ARBA" id="ARBA00006966"/>
    </source>
</evidence>
<dbReference type="InterPro" id="IPR015421">
    <property type="entry name" value="PyrdxlP-dep_Trfase_major"/>
</dbReference>
<evidence type="ECO:0000256" key="1">
    <source>
        <dbReference type="ARBA" id="ARBA00001933"/>
    </source>
</evidence>
<dbReference type="PANTHER" id="PTHR48097">
    <property type="entry name" value="L-THREONINE ALDOLASE-RELATED"/>
    <property type="match status" value="1"/>
</dbReference>
<comment type="cofactor">
    <cofactor evidence="1">
        <name>pyridoxal 5'-phosphate</name>
        <dbReference type="ChEBI" id="CHEBI:597326"/>
    </cofactor>
</comment>
<reference evidence="5" key="1">
    <citation type="submission" date="2020-10" db="EMBL/GenBank/DDBJ databases">
        <authorList>
            <person name="Gilroy R."/>
        </authorList>
    </citation>
    <scope>NUCLEOTIDE SEQUENCE</scope>
    <source>
        <strain evidence="5">B1-8020</strain>
    </source>
</reference>
<comment type="caution">
    <text evidence="5">The sequence shown here is derived from an EMBL/GenBank/DDBJ whole genome shotgun (WGS) entry which is preliminary data.</text>
</comment>
<dbReference type="InterPro" id="IPR001597">
    <property type="entry name" value="ArAA_b-elim_lyase/Thr_aldolase"/>
</dbReference>
<dbReference type="Gene3D" id="3.90.1150.10">
    <property type="entry name" value="Aspartate Aminotransferase, domain 1"/>
    <property type="match status" value="1"/>
</dbReference>
<reference evidence="5" key="2">
    <citation type="journal article" date="2021" name="PeerJ">
        <title>Extensive microbial diversity within the chicken gut microbiome revealed by metagenomics and culture.</title>
        <authorList>
            <person name="Gilroy R."/>
            <person name="Ravi A."/>
            <person name="Getino M."/>
            <person name="Pursley I."/>
            <person name="Horton D.L."/>
            <person name="Alikhan N.F."/>
            <person name="Baker D."/>
            <person name="Gharbi K."/>
            <person name="Hall N."/>
            <person name="Watson M."/>
            <person name="Adriaenssens E.M."/>
            <person name="Foster-Nyarko E."/>
            <person name="Jarju S."/>
            <person name="Secka A."/>
            <person name="Antonio M."/>
            <person name="Oren A."/>
            <person name="Chaudhuri R.R."/>
            <person name="La Ragione R."/>
            <person name="Hildebrand F."/>
            <person name="Pallen M.J."/>
        </authorList>
    </citation>
    <scope>NUCLEOTIDE SEQUENCE</scope>
    <source>
        <strain evidence="5">B1-8020</strain>
    </source>
</reference>